<reference evidence="5 6" key="1">
    <citation type="submission" date="2017-09" db="EMBL/GenBank/DDBJ databases">
        <title>WGS assembly of Aquilegia coerulea Goldsmith.</title>
        <authorList>
            <person name="Hodges S."/>
            <person name="Kramer E."/>
            <person name="Nordborg M."/>
            <person name="Tomkins J."/>
            <person name="Borevitz J."/>
            <person name="Derieg N."/>
            <person name="Yan J."/>
            <person name="Mihaltcheva S."/>
            <person name="Hayes R.D."/>
            <person name="Rokhsar D."/>
        </authorList>
    </citation>
    <scope>NUCLEOTIDE SEQUENCE [LARGE SCALE GENOMIC DNA]</scope>
    <source>
        <strain evidence="6">cv. Goldsmith</strain>
    </source>
</reference>
<dbReference type="OrthoDB" id="297219at2759"/>
<name>A0A2G5F714_AQUCA</name>
<dbReference type="EMBL" id="KZ305019">
    <property type="protein sequence ID" value="PIA63769.1"/>
    <property type="molecule type" value="Genomic_DNA"/>
</dbReference>
<dbReference type="GO" id="GO:0071013">
    <property type="term" value="C:catalytic step 2 spliceosome"/>
    <property type="evidence" value="ECO:0007669"/>
    <property type="project" value="TreeGrafter"/>
</dbReference>
<dbReference type="GO" id="GO:1902369">
    <property type="term" value="P:negative regulation of RNA catabolic process"/>
    <property type="evidence" value="ECO:0007669"/>
    <property type="project" value="TreeGrafter"/>
</dbReference>
<evidence type="ECO:0000313" key="6">
    <source>
        <dbReference type="Proteomes" id="UP000230069"/>
    </source>
</evidence>
<dbReference type="STRING" id="218851.A0A2G5F714"/>
<evidence type="ECO:0000256" key="1">
    <source>
        <dbReference type="ARBA" id="ARBA00004123"/>
    </source>
</evidence>
<dbReference type="PANTHER" id="PTHR13471:SF0">
    <property type="entry name" value="NUCLEAR EXOSOME REGULATOR NRDE2"/>
    <property type="match status" value="1"/>
</dbReference>
<evidence type="ECO:0000256" key="2">
    <source>
        <dbReference type="ARBA" id="ARBA00009265"/>
    </source>
</evidence>
<proteinExistence type="inferred from homology"/>
<accession>A0A2G5F714</accession>
<dbReference type="SMART" id="SM00386">
    <property type="entry name" value="HAT"/>
    <property type="match status" value="5"/>
</dbReference>
<feature type="compositionally biased region" description="Basic and acidic residues" evidence="4">
    <location>
        <begin position="129"/>
        <end position="139"/>
    </location>
</feature>
<gene>
    <name evidence="5" type="ORF">AQUCO_00201244v1</name>
</gene>
<dbReference type="Gene3D" id="1.25.40.10">
    <property type="entry name" value="Tetratricopeptide repeat domain"/>
    <property type="match status" value="2"/>
</dbReference>
<feature type="region of interest" description="Disordered" evidence="4">
    <location>
        <begin position="72"/>
        <end position="149"/>
    </location>
</feature>
<feature type="compositionally biased region" description="Low complexity" evidence="4">
    <location>
        <begin position="27"/>
        <end position="37"/>
    </location>
</feature>
<dbReference type="Proteomes" id="UP000230069">
    <property type="component" value="Unassembled WGS sequence"/>
</dbReference>
<dbReference type="InterPro" id="IPR013633">
    <property type="entry name" value="NRDE-2"/>
</dbReference>
<comment type="subcellular location">
    <subcellularLocation>
        <location evidence="1">Nucleus</location>
    </subcellularLocation>
</comment>
<feature type="compositionally biased region" description="Basic residues" evidence="4">
    <location>
        <begin position="115"/>
        <end position="128"/>
    </location>
</feature>
<evidence type="ECO:0000256" key="4">
    <source>
        <dbReference type="SAM" id="MobiDB-lite"/>
    </source>
</evidence>
<feature type="compositionally biased region" description="Acidic residues" evidence="4">
    <location>
        <begin position="78"/>
        <end position="90"/>
    </location>
</feature>
<dbReference type="SUPFAM" id="SSF48452">
    <property type="entry name" value="TPR-like"/>
    <property type="match status" value="2"/>
</dbReference>
<dbReference type="InterPro" id="IPR011990">
    <property type="entry name" value="TPR-like_helical_dom_sf"/>
</dbReference>
<dbReference type="Pfam" id="PF08424">
    <property type="entry name" value="NRDE-2"/>
    <property type="match status" value="1"/>
</dbReference>
<keyword evidence="3" id="KW-0539">Nucleus</keyword>
<dbReference type="InParanoid" id="A0A2G5F714"/>
<protein>
    <recommendedName>
        <fullName evidence="7">Suppressor of forked domain-containing protein</fullName>
    </recommendedName>
</protein>
<organism evidence="5 6">
    <name type="scientific">Aquilegia coerulea</name>
    <name type="common">Rocky mountain columbine</name>
    <dbReference type="NCBI Taxonomy" id="218851"/>
    <lineage>
        <taxon>Eukaryota</taxon>
        <taxon>Viridiplantae</taxon>
        <taxon>Streptophyta</taxon>
        <taxon>Embryophyta</taxon>
        <taxon>Tracheophyta</taxon>
        <taxon>Spermatophyta</taxon>
        <taxon>Magnoliopsida</taxon>
        <taxon>Ranunculales</taxon>
        <taxon>Ranunculaceae</taxon>
        <taxon>Thalictroideae</taxon>
        <taxon>Aquilegia</taxon>
    </lineage>
</organism>
<evidence type="ECO:0000256" key="3">
    <source>
        <dbReference type="ARBA" id="ARBA00023242"/>
    </source>
</evidence>
<evidence type="ECO:0008006" key="7">
    <source>
        <dbReference type="Google" id="ProtNLM"/>
    </source>
</evidence>
<dbReference type="InterPro" id="IPR003107">
    <property type="entry name" value="HAT"/>
</dbReference>
<feature type="compositionally biased region" description="Acidic residues" evidence="4">
    <location>
        <begin position="11"/>
        <end position="21"/>
    </location>
</feature>
<comment type="similarity">
    <text evidence="2">Belongs to the NRDE2 family.</text>
</comment>
<sequence length="1073" mass="122220">MQYEAEKNTSEEEFIELEANEDENKSPKPSSLFPLFPLSNSSLVSQETSQSQWLSNTSFTTDLSVINQSLSSQYETLEQQEDEEEEEEEAITTTSSKPSYSLLNSPSSDSGESKRIKKKKKSKHKRKKLRDEIQEDRNASRKRGVRAWESSDTKSSKDYYVDCHGDRDNLAFGSLYSVVDESGAMTDTIEESWEEEVLRRTRDFNKMSRESPHDEQVWLAFAEFQEKIASKQPQKAARLQTLEKKISILERATELNPDSEELLLCLMKACQCRDSKDVLIERWEKILVQRSASFKLWREFLHVIQGDFSKFKVSEVRKMYAHAIQALASSCGKLTRQDHQTAKPILLGNDIVQLELGLVDTFVSLCRFERQSGYHELATALFQAEIEFSLFCPSLLLTEQSKLRLFEHFWTGNGARVGEDGALGWSVWLEKEEDNRQKVIIEDSSRENEGSWTGWSKLPLTNNGTSKYAEGLVDDVVVGDGVKEDLEAEDVQQEDDVELMLKKMGFHVDDEAECGVKDASTWTRWSEVELSRDCEQWMPMREKSGVPDDPLYREGEEQLLRVVLFEDISEFVCSLSSEEARFSLVTQFIDFFGGKISRWVCTNSPSWMAKILGLETISDSILDDLRKVHESMTQLESSPSSFSLESLLGNSLDISSRTSMMKFLRNAVLLCLTAFPRNHILEEAALVCEELFMTKMNSQPCSATPSRALAKSLLKNDRQDLLLCGVYAQTEAAFGNLDLARKVFDMALSSISDPLDLQSNTPLLYLWYAEMELSNGSSEKLESSSLRALHILSCLGSGVKYSVFKCQPSSPQLLRARQGFKERIRKLRATWARGEIRDESVVFVCSAALFEDLTSGQAAGIGVIEEAFSMVLPERRSQSSQLESLFNYYIKMLQKHYKQSKPSRVYDSVLQGLQIYPYNPKLFAAFIEMGCLYTVPNKLRLIFDEFSHKKPSVIVWLFALSYELGKAGSQHRIPALFERALADGGLQNSVVLWRFYIAYEIDIACNPSAARRIFFRAINACPWSKKLWLDGFLKLSSILSAKELSDLQEVMRDKELNLRTDIYEILLEDDTKP</sequence>
<keyword evidence="6" id="KW-1185">Reference proteome</keyword>
<feature type="compositionally biased region" description="Low complexity" evidence="4">
    <location>
        <begin position="95"/>
        <end position="110"/>
    </location>
</feature>
<dbReference type="GO" id="GO:0006396">
    <property type="term" value="P:RNA processing"/>
    <property type="evidence" value="ECO:0007669"/>
    <property type="project" value="InterPro"/>
</dbReference>
<feature type="region of interest" description="Disordered" evidence="4">
    <location>
        <begin position="1"/>
        <end position="37"/>
    </location>
</feature>
<dbReference type="GO" id="GO:0031048">
    <property type="term" value="P:regulatory ncRNA-mediated heterochromatin formation"/>
    <property type="evidence" value="ECO:0007669"/>
    <property type="project" value="TreeGrafter"/>
</dbReference>
<evidence type="ECO:0000313" key="5">
    <source>
        <dbReference type="EMBL" id="PIA63769.1"/>
    </source>
</evidence>
<dbReference type="FunCoup" id="A0A2G5F714">
    <property type="interactions" value="3253"/>
</dbReference>
<dbReference type="PANTHER" id="PTHR13471">
    <property type="entry name" value="TETRATRICOPEPTIDE-LIKE HELICAL"/>
    <property type="match status" value="1"/>
</dbReference>
<feature type="compositionally biased region" description="Basic and acidic residues" evidence="4">
    <location>
        <begin position="1"/>
        <end position="10"/>
    </location>
</feature>
<dbReference type="AlphaFoldDB" id="A0A2G5F714"/>